<dbReference type="PROSITE" id="PS51146">
    <property type="entry name" value="KAIC"/>
    <property type="match status" value="2"/>
</dbReference>
<protein>
    <recommendedName>
        <fullName evidence="1">non-specific serine/threonine protein kinase</fullName>
        <ecNumber evidence="1">2.7.11.1</ecNumber>
    </recommendedName>
</protein>
<dbReference type="EC" id="2.7.11.1" evidence="1"/>
<dbReference type="InterPro" id="IPR010624">
    <property type="entry name" value="KaiC_dom"/>
</dbReference>
<evidence type="ECO:0000256" key="2">
    <source>
        <dbReference type="ARBA" id="ARBA00022553"/>
    </source>
</evidence>
<keyword evidence="6" id="KW-0378">Hydrolase</keyword>
<dbReference type="EMBL" id="JAXIVS010000004">
    <property type="protein sequence ID" value="MDY7227632.1"/>
    <property type="molecule type" value="Genomic_DNA"/>
</dbReference>
<dbReference type="InterPro" id="IPR003593">
    <property type="entry name" value="AAA+_ATPase"/>
</dbReference>
<dbReference type="PANTHER" id="PTHR42926:SF1">
    <property type="entry name" value="CIRCADIAN CLOCK OSCILLATOR PROTEIN KAIC 1"/>
    <property type="match status" value="1"/>
</dbReference>
<gene>
    <name evidence="8" type="ORF">SYV04_14560</name>
</gene>
<feature type="domain" description="KaiC" evidence="7">
    <location>
        <begin position="248"/>
        <end position="480"/>
    </location>
</feature>
<evidence type="ECO:0000313" key="8">
    <source>
        <dbReference type="EMBL" id="MDY7227632.1"/>
    </source>
</evidence>
<sequence>MSNPTSELAATGVAGLDAILRGGLPRKRIYLLQGEPGVGKTTLGLQFLLEGQRLGERGLYVTLSETEEELRAVASSHGWALDGLVLHQLSSLEEMLQAQQQNTLFHPAEVELHETITKVLDLVERTRPLRVVFDSLSEMRLLAGDSLRYRRQILALKQHFAGRNSTVLFLDDGTANGGDLQLQSLAHGVIALEKLSPEYGATRRRLEVVKLRGVDIRSGKHDYCIMKNGLQVFPRLVALEHHKDFTREKLPSGVPELDALLGGGIERGSSTLLLGPAGTGKSSLAAQYIASAVQRQEHVAIFTFDENISTFFARASGMGLRLEQAAAEGRLSLRQVDPAELSPGEFAHLVRQAVEQSGARVVIIDSLNGYLMAMPDERHLIIQMHELLTYLAQQGVSTLLVVAQHGLVGSMQAPVDITYLADTVMLFRFFEAAGKVRKALSVLKKRTGTHEDTIREFQVDSDGVHVGPPLTGFRGILTGTPSYIGQDQALLKEQA</sequence>
<dbReference type="CDD" id="cd19487">
    <property type="entry name" value="KaiC-like_C"/>
    <property type="match status" value="1"/>
</dbReference>
<reference evidence="8 9" key="1">
    <citation type="submission" date="2023-12" db="EMBL/GenBank/DDBJ databases">
        <title>the genome sequence of Hyalangium sp. s54d21.</title>
        <authorList>
            <person name="Zhang X."/>
        </authorList>
    </citation>
    <scope>NUCLEOTIDE SEQUENCE [LARGE SCALE GENOMIC DNA]</scope>
    <source>
        <strain evidence="9">s54d21</strain>
    </source>
</reference>
<comment type="caution">
    <text evidence="8">The sequence shown here is derived from an EMBL/GenBank/DDBJ whole genome shotgun (WGS) entry which is preliminary data.</text>
</comment>
<evidence type="ECO:0000256" key="3">
    <source>
        <dbReference type="ARBA" id="ARBA00022679"/>
    </source>
</evidence>
<name>A0ABU5H3D1_9BACT</name>
<organism evidence="8 9">
    <name type="scientific">Hyalangium rubrum</name>
    <dbReference type="NCBI Taxonomy" id="3103134"/>
    <lineage>
        <taxon>Bacteria</taxon>
        <taxon>Pseudomonadati</taxon>
        <taxon>Myxococcota</taxon>
        <taxon>Myxococcia</taxon>
        <taxon>Myxococcales</taxon>
        <taxon>Cystobacterineae</taxon>
        <taxon>Archangiaceae</taxon>
        <taxon>Hyalangium</taxon>
    </lineage>
</organism>
<evidence type="ECO:0000313" key="9">
    <source>
        <dbReference type="Proteomes" id="UP001291309"/>
    </source>
</evidence>
<dbReference type="PANTHER" id="PTHR42926">
    <property type="match status" value="1"/>
</dbReference>
<keyword evidence="2" id="KW-0597">Phosphoprotein</keyword>
<dbReference type="InterPro" id="IPR027417">
    <property type="entry name" value="P-loop_NTPase"/>
</dbReference>
<evidence type="ECO:0000256" key="1">
    <source>
        <dbReference type="ARBA" id="ARBA00012513"/>
    </source>
</evidence>
<dbReference type="InterPro" id="IPR051347">
    <property type="entry name" value="Circadian_clock_KaiC-rel"/>
</dbReference>
<dbReference type="InterPro" id="IPR014774">
    <property type="entry name" value="KaiC-like_dom"/>
</dbReference>
<dbReference type="Gene3D" id="3.40.50.300">
    <property type="entry name" value="P-loop containing nucleotide triphosphate hydrolases"/>
    <property type="match status" value="2"/>
</dbReference>
<dbReference type="CDD" id="cd19488">
    <property type="entry name" value="KaiC-like_N"/>
    <property type="match status" value="1"/>
</dbReference>
<evidence type="ECO:0000256" key="4">
    <source>
        <dbReference type="ARBA" id="ARBA00022737"/>
    </source>
</evidence>
<accession>A0ABU5H3D1</accession>
<dbReference type="Pfam" id="PF06745">
    <property type="entry name" value="ATPase"/>
    <property type="match status" value="2"/>
</dbReference>
<proteinExistence type="predicted"/>
<keyword evidence="4" id="KW-0677">Repeat</keyword>
<keyword evidence="5" id="KW-0418">Kinase</keyword>
<evidence type="ECO:0000256" key="5">
    <source>
        <dbReference type="ARBA" id="ARBA00022777"/>
    </source>
</evidence>
<dbReference type="PRINTS" id="PR01874">
    <property type="entry name" value="DNAREPAIRADA"/>
</dbReference>
<dbReference type="RefSeq" id="WP_321546349.1">
    <property type="nucleotide sequence ID" value="NZ_JAXIVS010000004.1"/>
</dbReference>
<keyword evidence="9" id="KW-1185">Reference proteome</keyword>
<keyword evidence="3" id="KW-0808">Transferase</keyword>
<evidence type="ECO:0000256" key="6">
    <source>
        <dbReference type="ARBA" id="ARBA00022801"/>
    </source>
</evidence>
<dbReference type="SMART" id="SM00382">
    <property type="entry name" value="AAA"/>
    <property type="match status" value="2"/>
</dbReference>
<dbReference type="Proteomes" id="UP001291309">
    <property type="component" value="Unassembled WGS sequence"/>
</dbReference>
<feature type="domain" description="KaiC" evidence="7">
    <location>
        <begin position="7"/>
        <end position="246"/>
    </location>
</feature>
<dbReference type="PIRSF" id="PIRSF039117">
    <property type="entry name" value="KaiC"/>
    <property type="match status" value="1"/>
</dbReference>
<evidence type="ECO:0000259" key="7">
    <source>
        <dbReference type="PROSITE" id="PS51146"/>
    </source>
</evidence>
<dbReference type="SUPFAM" id="SSF52540">
    <property type="entry name" value="P-loop containing nucleoside triphosphate hydrolases"/>
    <property type="match status" value="2"/>
</dbReference>
<dbReference type="InterPro" id="IPR030665">
    <property type="entry name" value="KaiC"/>
</dbReference>